<protein>
    <submittedName>
        <fullName evidence="1">Kinase</fullName>
    </submittedName>
</protein>
<sequence>MKDRYKDFKSITVTRGEGHVEVNNPTDYPLIGKGIQGAVFKLSRRRCVKIYWSPNGARKEAQVMKDGQDSPLMPTLYEVGDNYIVMEYIEGQTLEDIMLEGGITESLTANILAMLDEMKRLNFSRVDAVARHVFITKRGGIKLIDHTNSYIKDSPYPKRLLNRFKRLNQLDTFLDHVERIEPKVYDEWKVNLPDFFKKRQ</sequence>
<dbReference type="SUPFAM" id="SSF56112">
    <property type="entry name" value="Protein kinase-like (PK-like)"/>
    <property type="match status" value="1"/>
</dbReference>
<name>A0A3S0VZA0_9BACI</name>
<dbReference type="EMBL" id="RYZZ01000010">
    <property type="protein sequence ID" value="RUQ29391.1"/>
    <property type="molecule type" value="Genomic_DNA"/>
</dbReference>
<dbReference type="AlphaFoldDB" id="A0A3S0VZA0"/>
<evidence type="ECO:0000313" key="1">
    <source>
        <dbReference type="EMBL" id="RUQ29391.1"/>
    </source>
</evidence>
<dbReference type="InterPro" id="IPR011009">
    <property type="entry name" value="Kinase-like_dom_sf"/>
</dbReference>
<dbReference type="OrthoDB" id="820708at2"/>
<proteinExistence type="predicted"/>
<comment type="caution">
    <text evidence="1">The sequence shown here is derived from an EMBL/GenBank/DDBJ whole genome shotgun (WGS) entry which is preliminary data.</text>
</comment>
<reference evidence="1 2" key="1">
    <citation type="submission" date="2018-12" db="EMBL/GenBank/DDBJ databases">
        <title>Bacillus chawlae sp. nov., Bacillus glennii sp. nov., and Bacillus saganii sp. nov. Isolated from the Vehicle Assembly Building at Kennedy Space Center where the Viking Spacecraft were Assembled.</title>
        <authorList>
            <person name="Seuylemezian A."/>
            <person name="Vaishampayan P."/>
        </authorList>
    </citation>
    <scope>NUCLEOTIDE SEQUENCE [LARGE SCALE GENOMIC DNA]</scope>
    <source>
        <strain evidence="1 2">L5</strain>
    </source>
</reference>
<organism evidence="1 2">
    <name type="scientific">Peribacillus cavernae</name>
    <dbReference type="NCBI Taxonomy" id="1674310"/>
    <lineage>
        <taxon>Bacteria</taxon>
        <taxon>Bacillati</taxon>
        <taxon>Bacillota</taxon>
        <taxon>Bacilli</taxon>
        <taxon>Bacillales</taxon>
        <taxon>Bacillaceae</taxon>
        <taxon>Peribacillus</taxon>
    </lineage>
</organism>
<accession>A0A3S0VZA0</accession>
<dbReference type="Gene3D" id="1.10.510.10">
    <property type="entry name" value="Transferase(Phosphotransferase) domain 1"/>
    <property type="match status" value="1"/>
</dbReference>
<keyword evidence="2" id="KW-1185">Reference proteome</keyword>
<dbReference type="RefSeq" id="WP_126864804.1">
    <property type="nucleotide sequence ID" value="NZ_JAUSTX010000006.1"/>
</dbReference>
<dbReference type="Proteomes" id="UP000267430">
    <property type="component" value="Unassembled WGS sequence"/>
</dbReference>
<keyword evidence="1" id="KW-0808">Transferase</keyword>
<gene>
    <name evidence="1" type="ORF">ELQ35_10565</name>
</gene>
<dbReference type="GO" id="GO:0016301">
    <property type="term" value="F:kinase activity"/>
    <property type="evidence" value="ECO:0007669"/>
    <property type="project" value="UniProtKB-KW"/>
</dbReference>
<evidence type="ECO:0000313" key="2">
    <source>
        <dbReference type="Proteomes" id="UP000267430"/>
    </source>
</evidence>
<keyword evidence="1" id="KW-0418">Kinase</keyword>